<dbReference type="PANTHER" id="PTHR24214:SF31">
    <property type="entry name" value="PDZ DOMAIN-CONTAINING PROTEIN"/>
    <property type="match status" value="1"/>
</dbReference>
<dbReference type="Pfam" id="PF00595">
    <property type="entry name" value="PDZ"/>
    <property type="match status" value="1"/>
</dbReference>
<proteinExistence type="predicted"/>
<dbReference type="Proteomes" id="UP001303046">
    <property type="component" value="Unassembled WGS sequence"/>
</dbReference>
<dbReference type="InterPro" id="IPR050604">
    <property type="entry name" value="PDZ-LIM_domain"/>
</dbReference>
<accession>A0ABR1CJ70</accession>
<comment type="caution">
    <text evidence="6">The sequence shown here is derived from an EMBL/GenBank/DDBJ whole genome shotgun (WGS) entry which is preliminary data.</text>
</comment>
<comment type="subcellular location">
    <subcellularLocation>
        <location evidence="1">Cytoplasm</location>
    </subcellularLocation>
</comment>
<feature type="compositionally biased region" description="Polar residues" evidence="4">
    <location>
        <begin position="199"/>
        <end position="218"/>
    </location>
</feature>
<evidence type="ECO:0000313" key="6">
    <source>
        <dbReference type="EMBL" id="KAK6737975.1"/>
    </source>
</evidence>
<dbReference type="EMBL" id="JAVFWL010000002">
    <property type="protein sequence ID" value="KAK6737975.1"/>
    <property type="molecule type" value="Genomic_DNA"/>
</dbReference>
<dbReference type="SMART" id="SM00228">
    <property type="entry name" value="PDZ"/>
    <property type="match status" value="1"/>
</dbReference>
<sequence length="459" mass="50255">MIFDESQSGGGAKASWRFGLTSDIEMSFETISVRMNRSDPSIRWGFTLRQQGNRITVATVDKDSLSDKAGMKSGDEVDAVCGRNAMNMGVNEANNIIDSSYQEVHFNLRRFVTSHTCLPWTLTEQDNKLVVDDMQPGYGSGFGGDYGLNSYGRSTSAHTKSSWDKSNQRSTSVPYRSNYQSNYSTQSSTRGAPHYGSYVATNSQPRMYHSPSTYSRQEQSSYSKTQSNSKSQGNGHIPGYSIHTKTNFTPGDNVRPHGIGFTSGDNVRPSGAGDRGSSNVNPTYTTNFGAQRHQTSRTSETIQPPAAQNYSFNNGVTTTAYKPSSGGLPLNQATFIQTSQLSPSLHSSAVSPGGTKILYHSPSPRTRQLLSPYADIQHLQYNSPMNVYSAESAAEQYTQQTGRPIEVPSYRTKSPAYLTSETKKLIEAQEHNRGHRIASPSAQSSSFKRISQAVGEPIN</sequence>
<organism evidence="6 7">
    <name type="scientific">Necator americanus</name>
    <name type="common">Human hookworm</name>
    <dbReference type="NCBI Taxonomy" id="51031"/>
    <lineage>
        <taxon>Eukaryota</taxon>
        <taxon>Metazoa</taxon>
        <taxon>Ecdysozoa</taxon>
        <taxon>Nematoda</taxon>
        <taxon>Chromadorea</taxon>
        <taxon>Rhabditida</taxon>
        <taxon>Rhabditina</taxon>
        <taxon>Rhabditomorpha</taxon>
        <taxon>Strongyloidea</taxon>
        <taxon>Ancylostomatidae</taxon>
        <taxon>Bunostominae</taxon>
        <taxon>Necator</taxon>
    </lineage>
</organism>
<evidence type="ECO:0000259" key="5">
    <source>
        <dbReference type="PROSITE" id="PS50106"/>
    </source>
</evidence>
<evidence type="ECO:0000256" key="3">
    <source>
        <dbReference type="ARBA" id="ARBA00023038"/>
    </source>
</evidence>
<protein>
    <recommendedName>
        <fullName evidence="5">PDZ domain-containing protein</fullName>
    </recommendedName>
</protein>
<feature type="compositionally biased region" description="Polar residues" evidence="4">
    <location>
        <begin position="440"/>
        <end position="449"/>
    </location>
</feature>
<dbReference type="InterPro" id="IPR001478">
    <property type="entry name" value="PDZ"/>
</dbReference>
<keyword evidence="3" id="KW-0440">LIM domain</keyword>
<keyword evidence="3" id="KW-0862">Zinc</keyword>
<gene>
    <name evidence="6" type="primary">Necator_chrII.g8002</name>
    <name evidence="6" type="ORF">RB195_020208</name>
</gene>
<feature type="region of interest" description="Disordered" evidence="4">
    <location>
        <begin position="153"/>
        <end position="244"/>
    </location>
</feature>
<evidence type="ECO:0000256" key="2">
    <source>
        <dbReference type="ARBA" id="ARBA00022490"/>
    </source>
</evidence>
<reference evidence="6 7" key="1">
    <citation type="submission" date="2023-08" db="EMBL/GenBank/DDBJ databases">
        <title>A Necator americanus chromosomal reference genome.</title>
        <authorList>
            <person name="Ilik V."/>
            <person name="Petrzelkova K.J."/>
            <person name="Pardy F."/>
            <person name="Fuh T."/>
            <person name="Niatou-Singa F.S."/>
            <person name="Gouil Q."/>
            <person name="Baker L."/>
            <person name="Ritchie M.E."/>
            <person name="Jex A.R."/>
            <person name="Gazzola D."/>
            <person name="Li H."/>
            <person name="Toshio Fujiwara R."/>
            <person name="Zhan B."/>
            <person name="Aroian R.V."/>
            <person name="Pafco B."/>
            <person name="Schwarz E.M."/>
        </authorList>
    </citation>
    <scope>NUCLEOTIDE SEQUENCE [LARGE SCALE GENOMIC DNA]</scope>
    <source>
        <strain evidence="6 7">Aroian</strain>
        <tissue evidence="6">Whole animal</tissue>
    </source>
</reference>
<dbReference type="InterPro" id="IPR006643">
    <property type="entry name" value="Zasp-like_motif"/>
</dbReference>
<keyword evidence="2" id="KW-0963">Cytoplasm</keyword>
<dbReference type="PROSITE" id="PS50106">
    <property type="entry name" value="PDZ"/>
    <property type="match status" value="1"/>
</dbReference>
<name>A0ABR1CJ70_NECAM</name>
<keyword evidence="7" id="KW-1185">Reference proteome</keyword>
<evidence type="ECO:0000256" key="1">
    <source>
        <dbReference type="ARBA" id="ARBA00004496"/>
    </source>
</evidence>
<feature type="compositionally biased region" description="Low complexity" evidence="4">
    <location>
        <begin position="219"/>
        <end position="232"/>
    </location>
</feature>
<keyword evidence="3" id="KW-0479">Metal-binding</keyword>
<feature type="region of interest" description="Disordered" evidence="4">
    <location>
        <begin position="430"/>
        <end position="459"/>
    </location>
</feature>
<dbReference type="SUPFAM" id="SSF50156">
    <property type="entry name" value="PDZ domain-like"/>
    <property type="match status" value="1"/>
</dbReference>
<evidence type="ECO:0000313" key="7">
    <source>
        <dbReference type="Proteomes" id="UP001303046"/>
    </source>
</evidence>
<feature type="compositionally biased region" description="Low complexity" evidence="4">
    <location>
        <begin position="176"/>
        <end position="190"/>
    </location>
</feature>
<dbReference type="PANTHER" id="PTHR24214">
    <property type="entry name" value="PDZ AND LIM DOMAIN PROTEIN ZASP"/>
    <property type="match status" value="1"/>
</dbReference>
<dbReference type="Gene3D" id="2.30.42.10">
    <property type="match status" value="1"/>
</dbReference>
<feature type="domain" description="PDZ" evidence="5">
    <location>
        <begin position="32"/>
        <end position="112"/>
    </location>
</feature>
<dbReference type="InterPro" id="IPR036034">
    <property type="entry name" value="PDZ_sf"/>
</dbReference>
<dbReference type="SMART" id="SM00735">
    <property type="entry name" value="ZM"/>
    <property type="match status" value="1"/>
</dbReference>
<evidence type="ECO:0000256" key="4">
    <source>
        <dbReference type="SAM" id="MobiDB-lite"/>
    </source>
</evidence>